<evidence type="ECO:0000313" key="3">
    <source>
        <dbReference type="Proteomes" id="UP000632740"/>
    </source>
</evidence>
<reference evidence="2" key="1">
    <citation type="submission" date="2021-01" db="EMBL/GenBank/DDBJ databases">
        <title>Whole genome shotgun sequence of Cellulomonas chitinilytica NBRC 110799.</title>
        <authorList>
            <person name="Komaki H."/>
            <person name="Tamura T."/>
        </authorList>
    </citation>
    <scope>NUCLEOTIDE SEQUENCE</scope>
    <source>
        <strain evidence="2">NBRC 110799</strain>
    </source>
</reference>
<name>A0A919P621_9CELL</name>
<gene>
    <name evidence="2" type="ORF">Cch01nite_23830</name>
</gene>
<organism evidence="2 3">
    <name type="scientific">Cellulomonas chitinilytica</name>
    <dbReference type="NCBI Taxonomy" id="398759"/>
    <lineage>
        <taxon>Bacteria</taxon>
        <taxon>Bacillati</taxon>
        <taxon>Actinomycetota</taxon>
        <taxon>Actinomycetes</taxon>
        <taxon>Micrococcales</taxon>
        <taxon>Cellulomonadaceae</taxon>
        <taxon>Cellulomonas</taxon>
    </lineage>
</organism>
<dbReference type="InterPro" id="IPR036291">
    <property type="entry name" value="NAD(P)-bd_dom_sf"/>
</dbReference>
<comment type="caution">
    <text evidence="2">The sequence shown here is derived from an EMBL/GenBank/DDBJ whole genome shotgun (WGS) entry which is preliminary data.</text>
</comment>
<feature type="domain" description="NAD(P)-binding" evidence="1">
    <location>
        <begin position="7"/>
        <end position="133"/>
    </location>
</feature>
<keyword evidence="3" id="KW-1185">Reference proteome</keyword>
<evidence type="ECO:0000259" key="1">
    <source>
        <dbReference type="Pfam" id="PF13460"/>
    </source>
</evidence>
<dbReference type="AlphaFoldDB" id="A0A919P621"/>
<dbReference type="Proteomes" id="UP000632740">
    <property type="component" value="Unassembled WGS sequence"/>
</dbReference>
<dbReference type="SUPFAM" id="SSF51735">
    <property type="entry name" value="NAD(P)-binding Rossmann-fold domains"/>
    <property type="match status" value="1"/>
</dbReference>
<dbReference type="Gene3D" id="3.40.50.720">
    <property type="entry name" value="NAD(P)-binding Rossmann-like Domain"/>
    <property type="match status" value="1"/>
</dbReference>
<protein>
    <submittedName>
        <fullName evidence="2">LysR family transcriptional regulator</fullName>
    </submittedName>
</protein>
<evidence type="ECO:0000313" key="2">
    <source>
        <dbReference type="EMBL" id="GIG21659.1"/>
    </source>
</evidence>
<proteinExistence type="predicted"/>
<sequence>MKLVVIGGSGLIGARLTAELRARGHDAVPASRRTGVDVVTGTGLAGALAGADVVVDATDTPSFEPQAAYDFFTTATTTLLAAERAAGVGHHVTLSIVGIDRSPQEGYRRAKVAQEELVVASGVRYTILRATQFFEFLRAIADGSTTGDEVRVTSAALQPVAADEVVALLADLAVAPPRDGVVELAGPQALGLDVLVGHVLAAAGDRRTVVADPAAGYFGALIDDTSLTAGPGTRLGVTTLAQWLGAAA</sequence>
<dbReference type="InterPro" id="IPR016040">
    <property type="entry name" value="NAD(P)-bd_dom"/>
</dbReference>
<dbReference type="Pfam" id="PF13460">
    <property type="entry name" value="NAD_binding_10"/>
    <property type="match status" value="1"/>
</dbReference>
<dbReference type="EMBL" id="BONK01000007">
    <property type="protein sequence ID" value="GIG21659.1"/>
    <property type="molecule type" value="Genomic_DNA"/>
</dbReference>
<accession>A0A919P621</accession>
<dbReference type="RefSeq" id="WP_203754200.1">
    <property type="nucleotide sequence ID" value="NZ_BONK01000007.1"/>
</dbReference>